<accession>A0ABR4FEY8</accession>
<comment type="caution">
    <text evidence="5">The sequence shown here is derived from an EMBL/GenBank/DDBJ whole genome shotgun (WGS) entry which is preliminary data.</text>
</comment>
<name>A0ABR4FEY8_9PEZI</name>
<feature type="region of interest" description="Disordered" evidence="4">
    <location>
        <begin position="116"/>
        <end position="178"/>
    </location>
</feature>
<evidence type="ECO:0000256" key="1">
    <source>
        <dbReference type="ARBA" id="ARBA00003401"/>
    </source>
</evidence>
<dbReference type="InterPro" id="IPR011107">
    <property type="entry name" value="PPI_Ypi1"/>
</dbReference>
<comment type="function">
    <text evidence="1 3">Regulator of type 1 phosphatases which maintains protein phosphatase activity under strict control.</text>
</comment>
<dbReference type="PANTHER" id="PTHR20835:SF0">
    <property type="entry name" value="E3 UBIQUITIN-PROTEIN LIGASE PPP1R11"/>
    <property type="match status" value="1"/>
</dbReference>
<dbReference type="PANTHER" id="PTHR20835">
    <property type="entry name" value="E3 UBIQUITIN-PROTEIN LIGASE PPP1R11-RELATED"/>
    <property type="match status" value="1"/>
</dbReference>
<comment type="subcellular location">
    <subcellularLocation>
        <location evidence="3">Nucleus</location>
    </subcellularLocation>
</comment>
<keyword evidence="3" id="KW-0539">Nucleus</keyword>
<evidence type="ECO:0000256" key="2">
    <source>
        <dbReference type="ARBA" id="ARBA00005605"/>
    </source>
</evidence>
<feature type="region of interest" description="Disordered" evidence="4">
    <location>
        <begin position="66"/>
        <end position="103"/>
    </location>
</feature>
<protein>
    <recommendedName>
        <fullName evidence="3">Type 1 phosphatases regulator</fullName>
    </recommendedName>
</protein>
<proteinExistence type="inferred from homology"/>
<evidence type="ECO:0000313" key="6">
    <source>
        <dbReference type="Proteomes" id="UP001600888"/>
    </source>
</evidence>
<dbReference type="Proteomes" id="UP001600888">
    <property type="component" value="Unassembled WGS sequence"/>
</dbReference>
<feature type="region of interest" description="Disordered" evidence="4">
    <location>
        <begin position="201"/>
        <end position="291"/>
    </location>
</feature>
<reference evidence="5 6" key="1">
    <citation type="submission" date="2024-03" db="EMBL/GenBank/DDBJ databases">
        <title>A high-quality draft genome sequence of Diaporthe vaccinii, a causative agent of upright dieback and viscid rot disease in cranberry plants.</title>
        <authorList>
            <person name="Sarrasin M."/>
            <person name="Lang B.F."/>
            <person name="Burger G."/>
        </authorList>
    </citation>
    <scope>NUCLEOTIDE SEQUENCE [LARGE SCALE GENOMIC DNA]</scope>
    <source>
        <strain evidence="5 6">IS7</strain>
    </source>
</reference>
<feature type="compositionally biased region" description="Low complexity" evidence="4">
    <location>
        <begin position="134"/>
        <end position="157"/>
    </location>
</feature>
<organism evidence="5 6">
    <name type="scientific">Diaporthe vaccinii</name>
    <dbReference type="NCBI Taxonomy" id="105482"/>
    <lineage>
        <taxon>Eukaryota</taxon>
        <taxon>Fungi</taxon>
        <taxon>Dikarya</taxon>
        <taxon>Ascomycota</taxon>
        <taxon>Pezizomycotina</taxon>
        <taxon>Sordariomycetes</taxon>
        <taxon>Sordariomycetidae</taxon>
        <taxon>Diaporthales</taxon>
        <taxon>Diaporthaceae</taxon>
        <taxon>Diaporthe</taxon>
        <taxon>Diaporthe eres species complex</taxon>
    </lineage>
</organism>
<feature type="compositionally biased region" description="Gly residues" evidence="4">
    <location>
        <begin position="280"/>
        <end position="291"/>
    </location>
</feature>
<evidence type="ECO:0000256" key="4">
    <source>
        <dbReference type="SAM" id="MobiDB-lite"/>
    </source>
</evidence>
<dbReference type="Pfam" id="PF07491">
    <property type="entry name" value="PPI_Ypi1"/>
    <property type="match status" value="1"/>
</dbReference>
<keyword evidence="6" id="KW-1185">Reference proteome</keyword>
<dbReference type="EMBL" id="JBAWTH010000001">
    <property type="protein sequence ID" value="KAL2293256.1"/>
    <property type="molecule type" value="Genomic_DNA"/>
</dbReference>
<comment type="similarity">
    <text evidence="2 3">Belongs to the YPI1 family.</text>
</comment>
<evidence type="ECO:0000256" key="3">
    <source>
        <dbReference type="RuleBase" id="RU367162"/>
    </source>
</evidence>
<sequence>MARTTPKSSRFLGTVITTYYVPNDLHRQSAPYLGNKYNERLCLGTAAHCLPTPPLLLVAFYQQTTKGPRRGTEPAPSRLTCSQLPRSTSRQRGSTVDFGAHTFPHDLRSLPQFTMAQGSSDQQTSGGGSGAGGSSQAPRSAGPGIASQTQTQAQTQSPILRLRGAQRNRGPRVQWAESVVDNEGMGKKSSKVCCIYHAPKAVDESSDESSSDSSSSSSDDSDSDSGEGPSRRVNSDQAGKGCGHKHKHGRGRRRDDDGRGKRKPSPNAYEKVPKPKPKDGGPGGSGPVGTG</sequence>
<feature type="compositionally biased region" description="Polar residues" evidence="4">
    <location>
        <begin position="79"/>
        <end position="94"/>
    </location>
</feature>
<evidence type="ECO:0000313" key="5">
    <source>
        <dbReference type="EMBL" id="KAL2293256.1"/>
    </source>
</evidence>
<gene>
    <name evidence="5" type="ORF">FJTKL_05205</name>
</gene>
<feature type="compositionally biased region" description="Basic residues" evidence="4">
    <location>
        <begin position="242"/>
        <end position="252"/>
    </location>
</feature>